<name>A0A975A193_9BACT</name>
<reference evidence="2" key="1">
    <citation type="submission" date="2021-02" db="EMBL/GenBank/DDBJ databases">
        <title>Fulvivirga sp. S481 isolated from sea water.</title>
        <authorList>
            <person name="Bae S.S."/>
            <person name="Baek K."/>
        </authorList>
    </citation>
    <scope>NUCLEOTIDE SEQUENCE</scope>
    <source>
        <strain evidence="2">S481</strain>
    </source>
</reference>
<dbReference type="EMBL" id="CP070608">
    <property type="protein sequence ID" value="QSE97616.1"/>
    <property type="molecule type" value="Genomic_DNA"/>
</dbReference>
<proteinExistence type="predicted"/>
<dbReference type="KEGG" id="fuv:JR347_00575"/>
<dbReference type="RefSeq" id="WP_205722125.1">
    <property type="nucleotide sequence ID" value="NZ_CP070608.1"/>
</dbReference>
<keyword evidence="3" id="KW-1185">Reference proteome</keyword>
<keyword evidence="1" id="KW-0732">Signal</keyword>
<evidence type="ECO:0000256" key="1">
    <source>
        <dbReference type="SAM" id="SignalP"/>
    </source>
</evidence>
<dbReference type="Proteomes" id="UP000662783">
    <property type="component" value="Chromosome"/>
</dbReference>
<organism evidence="2 3">
    <name type="scientific">Fulvivirga lutea</name>
    <dbReference type="NCBI Taxonomy" id="2810512"/>
    <lineage>
        <taxon>Bacteria</taxon>
        <taxon>Pseudomonadati</taxon>
        <taxon>Bacteroidota</taxon>
        <taxon>Cytophagia</taxon>
        <taxon>Cytophagales</taxon>
        <taxon>Fulvivirgaceae</taxon>
        <taxon>Fulvivirga</taxon>
    </lineage>
</organism>
<evidence type="ECO:0000313" key="3">
    <source>
        <dbReference type="Proteomes" id="UP000662783"/>
    </source>
</evidence>
<evidence type="ECO:0008006" key="4">
    <source>
        <dbReference type="Google" id="ProtNLM"/>
    </source>
</evidence>
<gene>
    <name evidence="2" type="ORF">JR347_00575</name>
</gene>
<sequence length="266" mass="29858">MIKPLFTTFLVLLSLSVIAQDVLHKKDRTTIECKVVEIGLDEIKYKDHELEDSPIIVISIDLLHKVVLASGREIIFTDLLNDPGAYADDKKRAIKFHFLSPLFEHIGLSYEKSIVPGQSFETELGLIGLGFNTSEGVRGAGAYVSGGIKFLKTPDYYSKRFKYAHILKGAYVKPQLIFSMYTLERDTRNTKNLAAGAIMINIGNQQIYNNSFLIDYSVGFGYGISNQGSFDNADYDYRVNHYGFLLGDREVPWAISARLKIGLLVK</sequence>
<dbReference type="AlphaFoldDB" id="A0A975A193"/>
<feature type="signal peptide" evidence="1">
    <location>
        <begin position="1"/>
        <end position="19"/>
    </location>
</feature>
<accession>A0A975A193</accession>
<protein>
    <recommendedName>
        <fullName evidence="4">DUF3575 domain-containing protein</fullName>
    </recommendedName>
</protein>
<evidence type="ECO:0000313" key="2">
    <source>
        <dbReference type="EMBL" id="QSE97616.1"/>
    </source>
</evidence>
<feature type="chain" id="PRO_5036801734" description="DUF3575 domain-containing protein" evidence="1">
    <location>
        <begin position="20"/>
        <end position="266"/>
    </location>
</feature>